<organism evidence="3 4">
    <name type="scientific">Phycicoccus flavus</name>
    <dbReference type="NCBI Taxonomy" id="2502783"/>
    <lineage>
        <taxon>Bacteria</taxon>
        <taxon>Bacillati</taxon>
        <taxon>Actinomycetota</taxon>
        <taxon>Actinomycetes</taxon>
        <taxon>Micrococcales</taxon>
        <taxon>Intrasporangiaceae</taxon>
        <taxon>Phycicoccus</taxon>
    </lineage>
</organism>
<dbReference type="Pfam" id="PF00144">
    <property type="entry name" value="Beta-lactamase"/>
    <property type="match status" value="1"/>
</dbReference>
<sequence length="474" mass="50717">MTDTEPAPSGTDTVPLPRATPESQGVPSEALLALVRRWERSGLEPHGVLVLRHGHVVAEGSWTPYRPEGVQLVYSVSKTFTACAVGFAVDEGLLRLEDRVVDLFPDEAAAADAGPRTRELTLHDLLAMRTGHRADTLFWRAEEPVPFVQRVLALEPEEERGWFVYHNGATRLAALAVQRAAGTRLLDYLRPRLLDPVGIGPAAWLGSGGADAGYSGLHVTTDALARLGELVLHDGAWQGRQVLPPGWAAAMTTVHTDTSHHPETADWRQGYGYQMWRCTHDAWRADGAYGQFAVVVPGADLVLALTSCTERTQETLDAIWQVLLPALSEGPLPPSADAQEALTAHLGALTLPHPVPASVPDGPGPWVFTHEPTEEVPRLAAVTVSPADDGWSLRVDEGEEVLDVPCGDGAWAPVTGPWTAAGAWTAPGVFETSVCAVESPHVLHLRCVDGTVTASWNGVPLAVPALHALPAPWA</sequence>
<reference evidence="3" key="1">
    <citation type="submission" date="2020-03" db="EMBL/GenBank/DDBJ databases">
        <title>Phycicoccus flavus sp. nov., a novel endophytic actinobacterium isolated from branch of Kandelia candel.</title>
        <authorList>
            <person name="Tuo L."/>
        </authorList>
    </citation>
    <scope>NUCLEOTIDE SEQUENCE</scope>
    <source>
        <strain evidence="3">CMS6Z-2</strain>
    </source>
</reference>
<proteinExistence type="predicted"/>
<dbReference type="GO" id="GO:0016787">
    <property type="term" value="F:hydrolase activity"/>
    <property type="evidence" value="ECO:0007669"/>
    <property type="project" value="UniProtKB-KW"/>
</dbReference>
<dbReference type="Gene3D" id="3.40.710.10">
    <property type="entry name" value="DD-peptidase/beta-lactamase superfamily"/>
    <property type="match status" value="1"/>
</dbReference>
<dbReference type="PANTHER" id="PTHR43283:SF7">
    <property type="entry name" value="BETA-LACTAMASE-RELATED DOMAIN-CONTAINING PROTEIN"/>
    <property type="match status" value="1"/>
</dbReference>
<name>A0A8T6R0B4_9MICO</name>
<keyword evidence="4" id="KW-1185">Reference proteome</keyword>
<evidence type="ECO:0000256" key="1">
    <source>
        <dbReference type="SAM" id="MobiDB-lite"/>
    </source>
</evidence>
<dbReference type="InterPro" id="IPR001466">
    <property type="entry name" value="Beta-lactam-related"/>
</dbReference>
<dbReference type="InterPro" id="IPR012338">
    <property type="entry name" value="Beta-lactam/transpept-like"/>
</dbReference>
<keyword evidence="3" id="KW-0378">Hydrolase</keyword>
<dbReference type="SUPFAM" id="SSF56601">
    <property type="entry name" value="beta-lactamase/transpeptidase-like"/>
    <property type="match status" value="1"/>
</dbReference>
<feature type="region of interest" description="Disordered" evidence="1">
    <location>
        <begin position="1"/>
        <end position="25"/>
    </location>
</feature>
<dbReference type="PANTHER" id="PTHR43283">
    <property type="entry name" value="BETA-LACTAMASE-RELATED"/>
    <property type="match status" value="1"/>
</dbReference>
<feature type="domain" description="Beta-lactamase-related" evidence="2">
    <location>
        <begin position="48"/>
        <end position="312"/>
    </location>
</feature>
<dbReference type="Proteomes" id="UP000287866">
    <property type="component" value="Unassembled WGS sequence"/>
</dbReference>
<evidence type="ECO:0000313" key="4">
    <source>
        <dbReference type="Proteomes" id="UP000287866"/>
    </source>
</evidence>
<comment type="caution">
    <text evidence="3">The sequence shown here is derived from an EMBL/GenBank/DDBJ whole genome shotgun (WGS) entry which is preliminary data.</text>
</comment>
<gene>
    <name evidence="3" type="ORF">EPD83_003295</name>
</gene>
<accession>A0A8T6R0B4</accession>
<dbReference type="RefSeq" id="WP_165566196.1">
    <property type="nucleotide sequence ID" value="NZ_SAYU02000006.1"/>
</dbReference>
<dbReference type="InterPro" id="IPR050789">
    <property type="entry name" value="Diverse_Enzym_Activities"/>
</dbReference>
<evidence type="ECO:0000259" key="2">
    <source>
        <dbReference type="Pfam" id="PF00144"/>
    </source>
</evidence>
<dbReference type="EMBL" id="SAYU02000006">
    <property type="protein sequence ID" value="NHA67083.1"/>
    <property type="molecule type" value="Genomic_DNA"/>
</dbReference>
<evidence type="ECO:0000313" key="3">
    <source>
        <dbReference type="EMBL" id="NHA67083.1"/>
    </source>
</evidence>
<protein>
    <submittedName>
        <fullName evidence="3">Serine hydrolase</fullName>
    </submittedName>
</protein>
<dbReference type="AlphaFoldDB" id="A0A8T6R0B4"/>